<organism evidence="2 3">
    <name type="scientific">Salibacterium lacus</name>
    <dbReference type="NCBI Taxonomy" id="1898109"/>
    <lineage>
        <taxon>Bacteria</taxon>
        <taxon>Bacillati</taxon>
        <taxon>Bacillota</taxon>
        <taxon>Bacilli</taxon>
        <taxon>Bacillales</taxon>
        <taxon>Bacillaceae</taxon>
    </lineage>
</organism>
<evidence type="ECO:0000313" key="2">
    <source>
        <dbReference type="EMBL" id="MFD2704125.1"/>
    </source>
</evidence>
<keyword evidence="3" id="KW-1185">Reference proteome</keyword>
<sequence>MRILTILLAAAVFFLVGMMTGIHVSEQYRERPQDVSRPAAYEQEETVTKAVEGETDTEAKLLERQKRLKETKEINVFSDIGKRLDVFAPASESSREY</sequence>
<evidence type="ECO:0000256" key="1">
    <source>
        <dbReference type="SAM" id="MobiDB-lite"/>
    </source>
</evidence>
<proteinExistence type="predicted"/>
<name>A0ABW5SWI4_9BACI</name>
<gene>
    <name evidence="2" type="ORF">ACFSUB_01495</name>
</gene>
<dbReference type="Proteomes" id="UP001597520">
    <property type="component" value="Unassembled WGS sequence"/>
</dbReference>
<dbReference type="EMBL" id="JBHUML010000002">
    <property type="protein sequence ID" value="MFD2704125.1"/>
    <property type="molecule type" value="Genomic_DNA"/>
</dbReference>
<comment type="caution">
    <text evidence="2">The sequence shown here is derived from an EMBL/GenBank/DDBJ whole genome shotgun (WGS) entry which is preliminary data.</text>
</comment>
<reference evidence="3" key="1">
    <citation type="journal article" date="2019" name="Int. J. Syst. Evol. Microbiol.">
        <title>The Global Catalogue of Microorganisms (GCM) 10K type strain sequencing project: providing services to taxonomists for standard genome sequencing and annotation.</title>
        <authorList>
            <consortium name="The Broad Institute Genomics Platform"/>
            <consortium name="The Broad Institute Genome Sequencing Center for Infectious Disease"/>
            <person name="Wu L."/>
            <person name="Ma J."/>
        </authorList>
    </citation>
    <scope>NUCLEOTIDE SEQUENCE [LARGE SCALE GENOMIC DNA]</scope>
    <source>
        <strain evidence="3">KCTC 33792</strain>
    </source>
</reference>
<feature type="region of interest" description="Disordered" evidence="1">
    <location>
        <begin position="33"/>
        <end position="54"/>
    </location>
</feature>
<dbReference type="RefSeq" id="WP_380711418.1">
    <property type="nucleotide sequence ID" value="NZ_JBHUML010000002.1"/>
</dbReference>
<protein>
    <submittedName>
        <fullName evidence="2">Uncharacterized protein</fullName>
    </submittedName>
</protein>
<evidence type="ECO:0000313" key="3">
    <source>
        <dbReference type="Proteomes" id="UP001597520"/>
    </source>
</evidence>
<dbReference type="Pfam" id="PF12438">
    <property type="entry name" value="DUF3679"/>
    <property type="match status" value="1"/>
</dbReference>
<dbReference type="InterPro" id="IPR020534">
    <property type="entry name" value="Uncharacterised_YqxA"/>
</dbReference>
<accession>A0ABW5SWI4</accession>